<dbReference type="EMBL" id="LT607733">
    <property type="protein sequence ID" value="SCG19217.1"/>
    <property type="molecule type" value="Genomic_DNA"/>
</dbReference>
<organism evidence="2 3">
    <name type="scientific">Micromonospora echinofusca</name>
    <dbReference type="NCBI Taxonomy" id="47858"/>
    <lineage>
        <taxon>Bacteria</taxon>
        <taxon>Bacillati</taxon>
        <taxon>Actinomycetota</taxon>
        <taxon>Actinomycetes</taxon>
        <taxon>Micromonosporales</taxon>
        <taxon>Micromonosporaceae</taxon>
        <taxon>Micromonospora</taxon>
    </lineage>
</organism>
<keyword evidence="1" id="KW-0812">Transmembrane</keyword>
<reference evidence="2 3" key="1">
    <citation type="submission" date="2016-06" db="EMBL/GenBank/DDBJ databases">
        <authorList>
            <person name="Kjaerup R.B."/>
            <person name="Dalgaard T.S."/>
            <person name="Juul-Madsen H.R."/>
        </authorList>
    </citation>
    <scope>NUCLEOTIDE SEQUENCE [LARGE SCALE GENOMIC DNA]</scope>
    <source>
        <strain evidence="2 3">DSM 43913</strain>
    </source>
</reference>
<feature type="transmembrane region" description="Helical" evidence="1">
    <location>
        <begin position="47"/>
        <end position="68"/>
    </location>
</feature>
<accession>A0A1C5GHI9</accession>
<evidence type="ECO:0000313" key="2">
    <source>
        <dbReference type="EMBL" id="SCG19217.1"/>
    </source>
</evidence>
<name>A0A1C5GHI9_MICEH</name>
<evidence type="ECO:0000313" key="3">
    <source>
        <dbReference type="Proteomes" id="UP000198251"/>
    </source>
</evidence>
<keyword evidence="3" id="KW-1185">Reference proteome</keyword>
<dbReference type="Proteomes" id="UP000198251">
    <property type="component" value="Chromosome I"/>
</dbReference>
<gene>
    <name evidence="2" type="ORF">GA0070610_5582</name>
</gene>
<proteinExistence type="predicted"/>
<feature type="transmembrane region" description="Helical" evidence="1">
    <location>
        <begin position="21"/>
        <end position="41"/>
    </location>
</feature>
<keyword evidence="1" id="KW-1133">Transmembrane helix</keyword>
<dbReference type="AlphaFoldDB" id="A0A1C5GHI9"/>
<keyword evidence="1" id="KW-0472">Membrane</keyword>
<sequence>MRSNGLVPKPSTPSLLYYLRFPLWLFMLPVLLFAGLPALMLAGHGEFGAAALALISNVYAIILGRLLLARTLLGKGRVKPEDLA</sequence>
<protein>
    <submittedName>
        <fullName evidence="2">Uncharacterized protein</fullName>
    </submittedName>
</protein>
<evidence type="ECO:0000256" key="1">
    <source>
        <dbReference type="SAM" id="Phobius"/>
    </source>
</evidence>